<feature type="compositionally biased region" description="Basic residues" evidence="1">
    <location>
        <begin position="965"/>
        <end position="974"/>
    </location>
</feature>
<dbReference type="Pfam" id="PF09462">
    <property type="entry name" value="Mus7"/>
    <property type="match status" value="1"/>
</dbReference>
<accession>A0AAD4F8R3</accession>
<feature type="compositionally biased region" description="Basic and acidic residues" evidence="1">
    <location>
        <begin position="804"/>
        <end position="828"/>
    </location>
</feature>
<dbReference type="Proteomes" id="UP001199106">
    <property type="component" value="Unassembled WGS sequence"/>
</dbReference>
<feature type="region of interest" description="Disordered" evidence="1">
    <location>
        <begin position="1"/>
        <end position="164"/>
    </location>
</feature>
<feature type="compositionally biased region" description="Basic residues" evidence="1">
    <location>
        <begin position="697"/>
        <end position="710"/>
    </location>
</feature>
<dbReference type="GO" id="GO:0031297">
    <property type="term" value="P:replication fork processing"/>
    <property type="evidence" value="ECO:0007669"/>
    <property type="project" value="InterPro"/>
</dbReference>
<gene>
    <name evidence="2" type="ORF">G6011_07220</name>
</gene>
<feature type="region of interest" description="Disordered" evidence="1">
    <location>
        <begin position="272"/>
        <end position="399"/>
    </location>
</feature>
<reference evidence="2" key="1">
    <citation type="submission" date="2021-07" db="EMBL/GenBank/DDBJ databases">
        <title>Genome Resource of American Ginseng Black Spot Pathogen Alternaria panax.</title>
        <authorList>
            <person name="Qiu C."/>
            <person name="Wang W."/>
            <person name="Liu Z."/>
        </authorList>
    </citation>
    <scope>NUCLEOTIDE SEQUENCE</scope>
    <source>
        <strain evidence="2">BNCC115425</strain>
    </source>
</reference>
<feature type="compositionally biased region" description="Low complexity" evidence="1">
    <location>
        <begin position="499"/>
        <end position="508"/>
    </location>
</feature>
<feature type="region of interest" description="Disordered" evidence="1">
    <location>
        <begin position="483"/>
        <end position="514"/>
    </location>
</feature>
<evidence type="ECO:0000313" key="2">
    <source>
        <dbReference type="EMBL" id="KAG9185889.1"/>
    </source>
</evidence>
<dbReference type="GO" id="GO:0000724">
    <property type="term" value="P:double-strand break repair via homologous recombination"/>
    <property type="evidence" value="ECO:0007669"/>
    <property type="project" value="TreeGrafter"/>
</dbReference>
<feature type="compositionally biased region" description="Polar residues" evidence="1">
    <location>
        <begin position="370"/>
        <end position="382"/>
    </location>
</feature>
<feature type="compositionally biased region" description="Basic and acidic residues" evidence="1">
    <location>
        <begin position="536"/>
        <end position="555"/>
    </location>
</feature>
<feature type="region of interest" description="Disordered" evidence="1">
    <location>
        <begin position="421"/>
        <end position="460"/>
    </location>
</feature>
<name>A0AAD4F8R3_9PLEO</name>
<dbReference type="InterPro" id="IPR019021">
    <property type="entry name" value="Mms22"/>
</dbReference>
<feature type="compositionally biased region" description="Polar residues" evidence="1">
    <location>
        <begin position="849"/>
        <end position="858"/>
    </location>
</feature>
<feature type="compositionally biased region" description="Basic and acidic residues" evidence="1">
    <location>
        <begin position="60"/>
        <end position="80"/>
    </location>
</feature>
<feature type="compositionally biased region" description="Basic and acidic residues" evidence="1">
    <location>
        <begin position="90"/>
        <end position="108"/>
    </location>
</feature>
<dbReference type="PANTHER" id="PTHR28122:SF1">
    <property type="entry name" value="E3 UBIQUITIN-PROTEIN LIGASE SUBSTRATE RECEPTOR MMS22"/>
    <property type="match status" value="1"/>
</dbReference>
<feature type="region of interest" description="Disordered" evidence="1">
    <location>
        <begin position="943"/>
        <end position="987"/>
    </location>
</feature>
<dbReference type="EMBL" id="JAANER010000010">
    <property type="protein sequence ID" value="KAG9185889.1"/>
    <property type="molecule type" value="Genomic_DNA"/>
</dbReference>
<organism evidence="2 3">
    <name type="scientific">Alternaria panax</name>
    <dbReference type="NCBI Taxonomy" id="48097"/>
    <lineage>
        <taxon>Eukaryota</taxon>
        <taxon>Fungi</taxon>
        <taxon>Dikarya</taxon>
        <taxon>Ascomycota</taxon>
        <taxon>Pezizomycotina</taxon>
        <taxon>Dothideomycetes</taxon>
        <taxon>Pleosporomycetidae</taxon>
        <taxon>Pleosporales</taxon>
        <taxon>Pleosporineae</taxon>
        <taxon>Pleosporaceae</taxon>
        <taxon>Alternaria</taxon>
        <taxon>Alternaria sect. Panax</taxon>
    </lineage>
</organism>
<feature type="region of interest" description="Disordered" evidence="1">
    <location>
        <begin position="642"/>
        <end position="686"/>
    </location>
</feature>
<feature type="region of interest" description="Disordered" evidence="1">
    <location>
        <begin position="536"/>
        <end position="617"/>
    </location>
</feature>
<evidence type="ECO:0000256" key="1">
    <source>
        <dbReference type="SAM" id="MobiDB-lite"/>
    </source>
</evidence>
<feature type="region of interest" description="Disordered" evidence="1">
    <location>
        <begin position="223"/>
        <end position="253"/>
    </location>
</feature>
<dbReference type="PANTHER" id="PTHR28122">
    <property type="entry name" value="E3 UBIQUITIN-PROTEIN LIGASE SUBSTRATE RECEPTOR MMS22"/>
    <property type="match status" value="1"/>
</dbReference>
<evidence type="ECO:0000313" key="3">
    <source>
        <dbReference type="Proteomes" id="UP001199106"/>
    </source>
</evidence>
<sequence>MASTIAQKPSPPASNPGTTCRRVQMSKWRQKGFVQDSDDDEDESQLESQGSGQNIGLGGRVERVERVEDGVDAIGQHEEAAQEEQGIGHQGREKSRAAQDVEGAERETMAVTTPVKRSSPRRPTPSPLTPRSTHSFRRELTESPDPLQRSPTPKGRPTVSPPLSLRLASPILQPSSVVSIPQLDDGNAVLVSGKSIAPIQPTIAEDVETPKHASCLLRKFGIAPLSDNSDDDTSDLSDPPTDMESPPIAFSEPHRRTAVQVVIPASTALQRQIADDRARREFRQRKPIQMHPYALEGEMYRREVQSRGLKPVRRERSRSPQGHRRQQNDETQEQEFNPDESPTSSPPEVEIPVSTPVISRPRKDALHRPTSASARRVPSTQLRHPHAAKRRKLNLSSTQAVAAPTSIFEDRDMRRDIWSIPPNSPPYSSSPPLNRNTSARRPGTLGIMTPAPNLPTPSTSSVMQEDAQILIGSDSEQALRSIQTSGGQLRRPTRVVITDSSSSAVESASEADKSDNEIRYVGRKIKGVLPASWLRQDRQAQERRQAERRERDRARMNAAVSPESTAPVRGVAQRIMRPAGRPRQSLASNTPSRTPVVISDDSDDEPRPPATQHLQTVHDSVADASALAAMFEDRYANDNLSDMEHDHLPLPTLGGTGPKRKRQTKLTDAFGKSKKVRSSDGVGKGVASEERLLRGQTGKKKYANSRRPRKTSLPAMSVIDVDLSPSRRGDRIPQFLRIARRQALQRSDLARQKPRNKQIRLHNAEDTEEANITLQQWRRGTIKPKANVAPQQRASRHPLTRMDNQQHAEQHSATDGGSPKEPDMRSEAATDISRSRSRKSVHMGLRVFQRSTTQNKTSTQRKKKPAQASRDPGRPVRRAPLPFKAAQLEGDENDFGRGHRKIAFEKGLLRVDQRFGLRLPGEQPFVNPQLARYLADESTELPLLPSANDIGEGQTEDTRHQQLPSKKRSKRKGQAQRIDVDAREYRQPSEPAVQEILESTDVLQVPEAETEEDLSILHGLGPYGTRYPTTFDVYSLAADTYFHSSTFIGSDEFRRALAIGKSNNRKFDDTAGYCTITHGALSVRCGPWNDETFSKLHGLVKAVSEPLENQECEPNTPSSVHEGVTQSARLVRSLISYVTDHLSFLDPIDRNDCVPKLTRLYQTLFDSLLVAQEIVNSQDSSGVHGIIRAMVYLLVASFQVHCIAQHLAVDQGNQVAIVGLIKSLSRIVIPQLVRHGLPDLGKFLEQNKRHFVREKGIQENEVIVESVVICTHVLDEMDMPACNFWDLVSQDLGSKFANATSLPTFETTWASIFTLLPYNEIDASGIPLKSRREAFQRDNWTCIRDLLRRLFELYPSTYRRHSSSLNDYMRANLARCHRLITHWHWSRPDLMLNAVLDFFGKNGLKSLRRESGNGSVSFLNNLATSPSFSIEQNENSFHIALKCLALGLQGMKNAYPEKKIRSFVFRSLPNHGRAYPKDQPLDEENLAALRNHHDLLSTLYWAAPPTCRPKLDHIRDLVNHESSHREACRVSVRAWANLATFQLSIEEPYNSAQPFALWHKDIMYQTLRQYKLAKTEADDYLKSGVLDGTTDVSAVMVRQTMERNQEQVIATLRDCIAGMSRAIHHARDQSSLRTFLIDSDIMCLLELPHLEDRRLVSIIRDTMKVLQDFAKLQKAHSKKNLSQQASDESQDYGDFPDMDDMEDIDSDVPAELVQELGLDFIQKPLWHLLSNAFGAENSPDDNLLMDCVDTWVRIAKGQIAPGERSWTYYLDSFSQVSWKQLRHTEQTRKFGPYFMAAVIDCDPTAYEEHRHEFFQALMVCLVERESMLRFQHQLLYAIARTDDHHPLMQNLPFFRDSKTNKWDITADTLRTRRLALISSILSNMRDDLRTVTQAEPARLGNVKRLYASMLKDFMATMKYNYQQLRQGTTVTGAYVEFVQKIVQFLKQYTNDICPVLPFFTDSVAFPLPAGDPTYVVARLCGYAPKLSDTGTAKQLSVFIQTVVQQAAADNQQVYLVNQLTTALCTDEAPTADRVALRSVLLQGVLPAYLEEAFSSSIAFAIARPILQALPSFLDTMIFDLRITQPDSLSSIVESIVSVSHAFIRGTEQLKDSQYWLQQCHVIAALTHMLDAMKSILSPLEYICSRTMPSDHIGQPPLITYIHQLGIFINELLQGTTPGTIPSYIGDAHASPQQKQHAELLAFCRRGLEDGLRTNWSESNGSIWFGQGQARREVLFDIGSVEEEQATLVGGVQRFQTALRDIYGDDEQPYDDDEGEWNSTYDFIV</sequence>
<comment type="caution">
    <text evidence="2">The sequence shown here is derived from an EMBL/GenBank/DDBJ whole genome shotgun (WGS) entry which is preliminary data.</text>
</comment>
<protein>
    <submittedName>
        <fullName evidence="2">Uncharacterized protein</fullName>
    </submittedName>
</protein>
<proteinExistence type="predicted"/>
<feature type="compositionally biased region" description="Basic residues" evidence="1">
    <location>
        <begin position="383"/>
        <end position="393"/>
    </location>
</feature>
<feature type="compositionally biased region" description="Basic and acidic residues" evidence="1">
    <location>
        <begin position="978"/>
        <end position="987"/>
    </location>
</feature>
<dbReference type="GO" id="GO:0035361">
    <property type="term" value="C:Cul8-RING ubiquitin ligase complex"/>
    <property type="evidence" value="ECO:0007669"/>
    <property type="project" value="TreeGrafter"/>
</dbReference>
<feature type="region of interest" description="Disordered" evidence="1">
    <location>
        <begin position="746"/>
        <end position="883"/>
    </location>
</feature>
<dbReference type="GO" id="GO:0005634">
    <property type="term" value="C:nucleus"/>
    <property type="evidence" value="ECO:0007669"/>
    <property type="project" value="InterPro"/>
</dbReference>
<feature type="compositionally biased region" description="Acidic residues" evidence="1">
    <location>
        <begin position="36"/>
        <end position="45"/>
    </location>
</feature>
<keyword evidence="3" id="KW-1185">Reference proteome</keyword>
<feature type="region of interest" description="Disordered" evidence="1">
    <location>
        <begin position="694"/>
        <end position="713"/>
    </location>
</feature>